<evidence type="ECO:0000313" key="3">
    <source>
        <dbReference type="Proteomes" id="UP001152755"/>
    </source>
</evidence>
<dbReference type="SUPFAM" id="SSF46894">
    <property type="entry name" value="C-terminal effector domain of the bipartite response regulators"/>
    <property type="match status" value="1"/>
</dbReference>
<keyword evidence="3" id="KW-1185">Reference proteome</keyword>
<dbReference type="GO" id="GO:0003677">
    <property type="term" value="F:DNA binding"/>
    <property type="evidence" value="ECO:0007669"/>
    <property type="project" value="InterPro"/>
</dbReference>
<dbReference type="CDD" id="cd06170">
    <property type="entry name" value="LuxR_C_like"/>
    <property type="match status" value="1"/>
</dbReference>
<dbReference type="InterPro" id="IPR011990">
    <property type="entry name" value="TPR-like_helical_dom_sf"/>
</dbReference>
<dbReference type="AlphaFoldDB" id="A0A9X4LYK9"/>
<dbReference type="Gene3D" id="3.40.50.300">
    <property type="entry name" value="P-loop containing nucleotide triphosphate hydrolases"/>
    <property type="match status" value="1"/>
</dbReference>
<reference evidence="2" key="1">
    <citation type="submission" date="2022-08" db="EMBL/GenBank/DDBJ databases">
        <title>Genome analysis of Corynebacteriales strain.</title>
        <authorList>
            <person name="Lee S.D."/>
        </authorList>
    </citation>
    <scope>NUCLEOTIDE SEQUENCE</scope>
    <source>
        <strain evidence="2">D3-21</strain>
    </source>
</reference>
<dbReference type="EMBL" id="JANRHA010000001">
    <property type="protein sequence ID" value="MDG3013634.1"/>
    <property type="molecule type" value="Genomic_DNA"/>
</dbReference>
<dbReference type="Gene3D" id="1.25.40.10">
    <property type="entry name" value="Tetratricopeptide repeat domain"/>
    <property type="match status" value="1"/>
</dbReference>
<dbReference type="PROSITE" id="PS50043">
    <property type="entry name" value="HTH_LUXR_2"/>
    <property type="match status" value="1"/>
</dbReference>
<feature type="domain" description="HTH luxR-type" evidence="1">
    <location>
        <begin position="703"/>
        <end position="768"/>
    </location>
</feature>
<dbReference type="PRINTS" id="PR00038">
    <property type="entry name" value="HTHLUXR"/>
</dbReference>
<dbReference type="GO" id="GO:0006355">
    <property type="term" value="P:regulation of DNA-templated transcription"/>
    <property type="evidence" value="ECO:0007669"/>
    <property type="project" value="InterPro"/>
</dbReference>
<dbReference type="Proteomes" id="UP001152755">
    <property type="component" value="Unassembled WGS sequence"/>
</dbReference>
<dbReference type="PROSITE" id="PS00622">
    <property type="entry name" value="HTH_LUXR_1"/>
    <property type="match status" value="1"/>
</dbReference>
<comment type="caution">
    <text evidence="2">The sequence shown here is derived from an EMBL/GenBank/DDBJ whole genome shotgun (WGS) entry which is preliminary data.</text>
</comment>
<proteinExistence type="predicted"/>
<accession>A0A9X4LYK9</accession>
<dbReference type="SMART" id="SM00421">
    <property type="entry name" value="HTH_LUXR"/>
    <property type="match status" value="1"/>
</dbReference>
<gene>
    <name evidence="2" type="ORF">NVS88_03570</name>
</gene>
<dbReference type="PRINTS" id="PR00364">
    <property type="entry name" value="DISEASERSIST"/>
</dbReference>
<dbReference type="InterPro" id="IPR036388">
    <property type="entry name" value="WH-like_DNA-bd_sf"/>
</dbReference>
<dbReference type="InterPro" id="IPR016032">
    <property type="entry name" value="Sig_transdc_resp-reg_C-effctor"/>
</dbReference>
<evidence type="ECO:0000313" key="2">
    <source>
        <dbReference type="EMBL" id="MDG3013634.1"/>
    </source>
</evidence>
<dbReference type="Pfam" id="PF00931">
    <property type="entry name" value="NB-ARC"/>
    <property type="match status" value="1"/>
</dbReference>
<evidence type="ECO:0000259" key="1">
    <source>
        <dbReference type="PROSITE" id="PS50043"/>
    </source>
</evidence>
<dbReference type="InterPro" id="IPR027417">
    <property type="entry name" value="P-loop_NTPase"/>
</dbReference>
<dbReference type="RefSeq" id="WP_332519180.1">
    <property type="nucleotide sequence ID" value="NZ_JANRHA010000001.1"/>
</dbReference>
<name>A0A9X4LYK9_9ACTN</name>
<dbReference type="Pfam" id="PF00196">
    <property type="entry name" value="GerE"/>
    <property type="match status" value="1"/>
</dbReference>
<organism evidence="2 3">
    <name type="scientific">Speluncibacter jeojiensis</name>
    <dbReference type="NCBI Taxonomy" id="2710754"/>
    <lineage>
        <taxon>Bacteria</taxon>
        <taxon>Bacillati</taxon>
        <taxon>Actinomycetota</taxon>
        <taxon>Actinomycetes</taxon>
        <taxon>Mycobacteriales</taxon>
        <taxon>Speluncibacteraceae</taxon>
        <taxon>Speluncibacter</taxon>
    </lineage>
</organism>
<dbReference type="PANTHER" id="PTHR47691">
    <property type="entry name" value="REGULATOR-RELATED"/>
    <property type="match status" value="1"/>
</dbReference>
<protein>
    <submittedName>
        <fullName evidence="2">LuxR C-terminal-related transcriptional regulator</fullName>
    </submittedName>
</protein>
<sequence>MTVTQGYLPLELTGLVGRRSEIAEVRRLLSRSRVVTLTGLGGVGKTRLALRVAEEVRRSFPGGTWFVDLSELSEPALVDQTVVHALRIQDRSARPSRAVLIEHLDRGRTLLVLDNCEHLVVAVAGLVAESTRGCPDLCVLATSREPLEVSGEVVLRVPPLGVPPDPTVGGAGAGGQLTAAPDGGAMELFEQRAHAAAPDFAITDRNRTAVQQIVRRLEGLPLPIELAATRLRVMSADEVLRRLNDRFRLLTRGSRNAPSRQQTLRLSIDWSHALCSKPEQRLWARLAVFAGSFDLEAAEGVLGEDAADEDLLDLISSLVDKPVLIGEGQGPTVRYRMLETLRDYGRGRLSDAEWAALRLRHRRWYLRLVLRARDEWIGPRQHDWAVRLDREQPNVRAALETALGEQLPVEDALRAAGALHEYWIIRGKFGEGRYWLDRMLGGDGGSAPARLDAVAADALLAALQRDVAAGSALAAEARRLADEMQDPAATALADFAEGVVTVTEGDLARGIAQLERAVDRFRASSDLGKLVPALYWLGCTIYIAGDLERASTVYEEQLELTAPRGGTMWRAMSMSDYGSALWRRGRRGRGVALLEEALRLLRLLDNRFGCAWCFEELAWARVDDDPELAAFLMGAADAQFTATGSPMATFESLVTCHDACVDQARDALGGKRFTAELDRGRTTPLEEAIERALHERPRGEPPAPEGGVRLTRREWQVAELVAQGMTNKAIAERLVLSRRTIDGHVEHIRDKLGFASRVQIVAWVLQHTAGPGDGADG</sequence>
<dbReference type="SUPFAM" id="SSF48452">
    <property type="entry name" value="TPR-like"/>
    <property type="match status" value="1"/>
</dbReference>
<dbReference type="InterPro" id="IPR002182">
    <property type="entry name" value="NB-ARC"/>
</dbReference>
<dbReference type="GO" id="GO:0016887">
    <property type="term" value="F:ATP hydrolysis activity"/>
    <property type="evidence" value="ECO:0007669"/>
    <property type="project" value="InterPro"/>
</dbReference>
<dbReference type="SUPFAM" id="SSF52540">
    <property type="entry name" value="P-loop containing nucleoside triphosphate hydrolases"/>
    <property type="match status" value="1"/>
</dbReference>
<dbReference type="Gene3D" id="1.10.10.10">
    <property type="entry name" value="Winged helix-like DNA-binding domain superfamily/Winged helix DNA-binding domain"/>
    <property type="match status" value="1"/>
</dbReference>
<dbReference type="PANTHER" id="PTHR47691:SF3">
    <property type="entry name" value="HTH-TYPE TRANSCRIPTIONAL REGULATOR RV0890C-RELATED"/>
    <property type="match status" value="1"/>
</dbReference>
<dbReference type="InterPro" id="IPR000792">
    <property type="entry name" value="Tscrpt_reg_LuxR_C"/>
</dbReference>